<evidence type="ECO:0000313" key="5">
    <source>
        <dbReference type="EnsemblPlants" id="HORVU.MOREX.r3.3HG0245880.1"/>
    </source>
</evidence>
<feature type="compositionally biased region" description="Gly residues" evidence="4">
    <location>
        <begin position="20"/>
        <end position="34"/>
    </location>
</feature>
<keyword evidence="2" id="KW-0805">Transcription regulation</keyword>
<keyword evidence="3" id="KW-0804">Transcription</keyword>
<reference evidence="5" key="2">
    <citation type="submission" date="2020-10" db="EMBL/GenBank/DDBJ databases">
        <authorList>
            <person name="Scholz U."/>
            <person name="Mascher M."/>
            <person name="Fiebig A."/>
        </authorList>
    </citation>
    <scope>NUCLEOTIDE SEQUENCE [LARGE SCALE GENOMIC DNA]</scope>
    <source>
        <strain evidence="5">cv. Morex</strain>
    </source>
</reference>
<dbReference type="KEGG" id="hvg:123443152"/>
<feature type="compositionally biased region" description="Basic and acidic residues" evidence="4">
    <location>
        <begin position="61"/>
        <end position="70"/>
    </location>
</feature>
<feature type="compositionally biased region" description="Polar residues" evidence="4">
    <location>
        <begin position="1"/>
        <end position="10"/>
    </location>
</feature>
<evidence type="ECO:0000256" key="2">
    <source>
        <dbReference type="ARBA" id="ARBA00023015"/>
    </source>
</evidence>
<dbReference type="InterPro" id="IPR040356">
    <property type="entry name" value="SPEAR"/>
</dbReference>
<protein>
    <submittedName>
        <fullName evidence="5">Uncharacterized protein</fullName>
    </submittedName>
</protein>
<dbReference type="EnsemblPlants" id="HORVU.MOREX.r3.3HG0245880.1">
    <property type="protein sequence ID" value="HORVU.MOREX.r3.3HG0245880.1"/>
    <property type="gene ID" value="HORVU.MOREX.r3.3HG0245880"/>
</dbReference>
<gene>
    <name evidence="5" type="primary">LOC123443152</name>
</gene>
<sequence>MVQEPSNSSNHHLHQQLAKYGGGNGNGNGNGNGAATGVARASRKNKPKKIPQRGLGVAQLEKLRIEEQKKMGGGPSAATPSSHALNGRALCHLPAPTLHHHPPPPPPPPLSALSRPAAAEHCGFPPALWSPADPAKNPYKRSLCPQPSLPNPMVSTGLSLTAPSSHPTEPPSNQMYSSGSRRSSAAAPAPTLTEDERETAGVDRSWPFMFEGMTPFTTTSKAFAPPPLPSFAVRTASETGLADVTPDLSRYEFRATNYFSSASAYPSCSDWTPEFSHCKDAGRSRDAGLLTLSSRPPHLMRQPHVVPSMHIPQYSDFSANASASASASAMPSQLGSISGSSSSSSLPFYNFFPIGPVHRERAPSERKADTSEGGIDLELRLWKG</sequence>
<keyword evidence="6" id="KW-1185">Reference proteome</keyword>
<feature type="compositionally biased region" description="Polar residues" evidence="4">
    <location>
        <begin position="153"/>
        <end position="176"/>
    </location>
</feature>
<keyword evidence="1" id="KW-0678">Repressor</keyword>
<name>A0A8I6XCG1_HORVV</name>
<reference evidence="5" key="3">
    <citation type="submission" date="2022-01" db="UniProtKB">
        <authorList>
            <consortium name="EnsemblPlants"/>
        </authorList>
    </citation>
    <scope>IDENTIFICATION</scope>
    <source>
        <strain evidence="5">subsp. vulgare</strain>
    </source>
</reference>
<evidence type="ECO:0000256" key="4">
    <source>
        <dbReference type="SAM" id="MobiDB-lite"/>
    </source>
</evidence>
<reference evidence="6" key="1">
    <citation type="journal article" date="2012" name="Nature">
        <title>A physical, genetic and functional sequence assembly of the barley genome.</title>
        <authorList>
            <consortium name="The International Barley Genome Sequencing Consortium"/>
            <person name="Mayer K.F."/>
            <person name="Waugh R."/>
            <person name="Brown J.W."/>
            <person name="Schulman A."/>
            <person name="Langridge P."/>
            <person name="Platzer M."/>
            <person name="Fincher G.B."/>
            <person name="Muehlbauer G.J."/>
            <person name="Sato K."/>
            <person name="Close T.J."/>
            <person name="Wise R.P."/>
            <person name="Stein N."/>
        </authorList>
    </citation>
    <scope>NUCLEOTIDE SEQUENCE [LARGE SCALE GENOMIC DNA]</scope>
    <source>
        <strain evidence="6">cv. Morex</strain>
    </source>
</reference>
<dbReference type="GeneID" id="123443152"/>
<accession>A0A8I6XCG1</accession>
<evidence type="ECO:0000256" key="1">
    <source>
        <dbReference type="ARBA" id="ARBA00022491"/>
    </source>
</evidence>
<proteinExistence type="predicted"/>
<dbReference type="PANTHER" id="PTHR33388">
    <property type="entry name" value="OS01G0212500 PROTEIN"/>
    <property type="match status" value="1"/>
</dbReference>
<organism evidence="5 6">
    <name type="scientific">Hordeum vulgare subsp. vulgare</name>
    <name type="common">Domesticated barley</name>
    <dbReference type="NCBI Taxonomy" id="112509"/>
    <lineage>
        <taxon>Eukaryota</taxon>
        <taxon>Viridiplantae</taxon>
        <taxon>Streptophyta</taxon>
        <taxon>Embryophyta</taxon>
        <taxon>Tracheophyta</taxon>
        <taxon>Spermatophyta</taxon>
        <taxon>Magnoliopsida</taxon>
        <taxon>Liliopsida</taxon>
        <taxon>Poales</taxon>
        <taxon>Poaceae</taxon>
        <taxon>BOP clade</taxon>
        <taxon>Pooideae</taxon>
        <taxon>Triticodae</taxon>
        <taxon>Triticeae</taxon>
        <taxon>Hordeinae</taxon>
        <taxon>Hordeum</taxon>
    </lineage>
</organism>
<evidence type="ECO:0000256" key="3">
    <source>
        <dbReference type="ARBA" id="ARBA00023163"/>
    </source>
</evidence>
<dbReference type="Proteomes" id="UP000011116">
    <property type="component" value="Chromosome 3H"/>
</dbReference>
<evidence type="ECO:0000313" key="6">
    <source>
        <dbReference type="Proteomes" id="UP000011116"/>
    </source>
</evidence>
<dbReference type="RefSeq" id="XP_044975370.1">
    <property type="nucleotide sequence ID" value="XM_045119435.1"/>
</dbReference>
<dbReference type="AlphaFoldDB" id="A0A8I6XCG1"/>
<dbReference type="OrthoDB" id="1926221at2759"/>
<dbReference type="Gramene" id="HORVU.MOREX.r3.3HG0245880.1">
    <property type="protein sequence ID" value="HORVU.MOREX.r3.3HG0245880.1"/>
    <property type="gene ID" value="HORVU.MOREX.r3.3HG0245880"/>
</dbReference>
<feature type="compositionally biased region" description="Low complexity" evidence="4">
    <location>
        <begin position="177"/>
        <end position="190"/>
    </location>
</feature>
<dbReference type="GO" id="GO:0003700">
    <property type="term" value="F:DNA-binding transcription factor activity"/>
    <property type="evidence" value="ECO:0007669"/>
    <property type="project" value="InterPro"/>
</dbReference>
<feature type="region of interest" description="Disordered" evidence="4">
    <location>
        <begin position="1"/>
        <end position="201"/>
    </location>
</feature>
<feature type="compositionally biased region" description="Basic residues" evidence="4">
    <location>
        <begin position="41"/>
        <end position="51"/>
    </location>
</feature>
<dbReference type="PANTHER" id="PTHR33388:SF37">
    <property type="entry name" value="OS01G0212500 PROTEIN"/>
    <property type="match status" value="1"/>
</dbReference>